<accession>A0A0A2M130</accession>
<comment type="caution">
    <text evidence="1">The sequence shown here is derived from an EMBL/GenBank/DDBJ whole genome shotgun (WGS) entry which is preliminary data.</text>
</comment>
<sequence>MRLQVKQEDIDFAKKQITEFEKTDAGSWRYKGVEAWRGIVCEMLTAKWLAEQYTVTHDAKGLDTSGVADDYDLIIGSKKVEIKSATKNYFKKIMPKIHDINDKPKDIYVGAKYDETVEPNCIDILGYLTRDDIREYPIDKNMGASYYDVPISAFKPITKEIFE</sequence>
<dbReference type="STRING" id="1121895.GCA_000378485_03542"/>
<dbReference type="AlphaFoldDB" id="A0A0A2M130"/>
<gene>
    <name evidence="1" type="ORF">Q765_13010</name>
</gene>
<name>A0A0A2M130_9FLAO</name>
<dbReference type="eggNOG" id="ENOG5033U6C">
    <property type="taxonomic scope" value="Bacteria"/>
</dbReference>
<reference evidence="1 2" key="1">
    <citation type="submission" date="2013-09" db="EMBL/GenBank/DDBJ databases">
        <authorList>
            <person name="Zeng Z."/>
            <person name="Chen C."/>
        </authorList>
    </citation>
    <scope>NUCLEOTIDE SEQUENCE [LARGE SCALE GENOMIC DNA]</scope>
    <source>
        <strain evidence="1 2">WB 3.3-2</strain>
    </source>
</reference>
<dbReference type="RefSeq" id="WP_020214718.1">
    <property type="nucleotide sequence ID" value="NZ_JRLX01000014.1"/>
</dbReference>
<protein>
    <submittedName>
        <fullName evidence="1">Uncharacterized protein</fullName>
    </submittedName>
</protein>
<evidence type="ECO:0000313" key="1">
    <source>
        <dbReference type="EMBL" id="KGO85979.1"/>
    </source>
</evidence>
<organism evidence="1 2">
    <name type="scientific">Flavobacterium rivuli WB 3.3-2 = DSM 21788</name>
    <dbReference type="NCBI Taxonomy" id="1121895"/>
    <lineage>
        <taxon>Bacteria</taxon>
        <taxon>Pseudomonadati</taxon>
        <taxon>Bacteroidota</taxon>
        <taxon>Flavobacteriia</taxon>
        <taxon>Flavobacteriales</taxon>
        <taxon>Flavobacteriaceae</taxon>
        <taxon>Flavobacterium</taxon>
    </lineage>
</organism>
<dbReference type="EMBL" id="JRLX01000014">
    <property type="protein sequence ID" value="KGO85979.1"/>
    <property type="molecule type" value="Genomic_DNA"/>
</dbReference>
<dbReference type="OrthoDB" id="1433646at2"/>
<dbReference type="Proteomes" id="UP000030152">
    <property type="component" value="Unassembled WGS sequence"/>
</dbReference>
<keyword evidence="2" id="KW-1185">Reference proteome</keyword>
<evidence type="ECO:0000313" key="2">
    <source>
        <dbReference type="Proteomes" id="UP000030152"/>
    </source>
</evidence>
<proteinExistence type="predicted"/>